<keyword evidence="1" id="KW-0472">Membrane</keyword>
<organism evidence="2 3">
    <name type="scientific">Trichonephila inaurata madagascariensis</name>
    <dbReference type="NCBI Taxonomy" id="2747483"/>
    <lineage>
        <taxon>Eukaryota</taxon>
        <taxon>Metazoa</taxon>
        <taxon>Ecdysozoa</taxon>
        <taxon>Arthropoda</taxon>
        <taxon>Chelicerata</taxon>
        <taxon>Arachnida</taxon>
        <taxon>Araneae</taxon>
        <taxon>Araneomorphae</taxon>
        <taxon>Entelegynae</taxon>
        <taxon>Araneoidea</taxon>
        <taxon>Nephilidae</taxon>
        <taxon>Trichonephila</taxon>
        <taxon>Trichonephila inaurata</taxon>
    </lineage>
</organism>
<comment type="caution">
    <text evidence="2">The sequence shown here is derived from an EMBL/GenBank/DDBJ whole genome shotgun (WGS) entry which is preliminary data.</text>
</comment>
<keyword evidence="1" id="KW-0812">Transmembrane</keyword>
<feature type="transmembrane region" description="Helical" evidence="1">
    <location>
        <begin position="17"/>
        <end position="39"/>
    </location>
</feature>
<gene>
    <name evidence="2" type="ORF">TNIN_395601</name>
</gene>
<evidence type="ECO:0000313" key="2">
    <source>
        <dbReference type="EMBL" id="GFY41965.1"/>
    </source>
</evidence>
<keyword evidence="1" id="KW-1133">Transmembrane helix</keyword>
<sequence>MAIQFILEIVMHLFQCALYVAFGLDITSFLEIILFELVIEIIKNCTLKIQTIPRSELETPVSSQSISVIKVNNGIPVVRSIAVHRF</sequence>
<proteinExistence type="predicted"/>
<dbReference type="Proteomes" id="UP000886998">
    <property type="component" value="Unassembled WGS sequence"/>
</dbReference>
<keyword evidence="3" id="KW-1185">Reference proteome</keyword>
<name>A0A8X6WWD8_9ARAC</name>
<reference evidence="2" key="1">
    <citation type="submission" date="2020-08" db="EMBL/GenBank/DDBJ databases">
        <title>Multicomponent nature underlies the extraordinary mechanical properties of spider dragline silk.</title>
        <authorList>
            <person name="Kono N."/>
            <person name="Nakamura H."/>
            <person name="Mori M."/>
            <person name="Yoshida Y."/>
            <person name="Ohtoshi R."/>
            <person name="Malay A.D."/>
            <person name="Moran D.A.P."/>
            <person name="Tomita M."/>
            <person name="Numata K."/>
            <person name="Arakawa K."/>
        </authorList>
    </citation>
    <scope>NUCLEOTIDE SEQUENCE</scope>
</reference>
<evidence type="ECO:0000313" key="3">
    <source>
        <dbReference type="Proteomes" id="UP000886998"/>
    </source>
</evidence>
<dbReference type="AlphaFoldDB" id="A0A8X6WWD8"/>
<dbReference type="EMBL" id="BMAV01002802">
    <property type="protein sequence ID" value="GFY41965.1"/>
    <property type="molecule type" value="Genomic_DNA"/>
</dbReference>
<evidence type="ECO:0000256" key="1">
    <source>
        <dbReference type="SAM" id="Phobius"/>
    </source>
</evidence>
<accession>A0A8X6WWD8</accession>
<protein>
    <submittedName>
        <fullName evidence="2">Uncharacterized protein</fullName>
    </submittedName>
</protein>